<proteinExistence type="predicted"/>
<sequence length="423" mass="43561">MYVSVRDIPHGARPTTARVPRVVVVLGLVSLITDVSTEMVTAVLPLYATLALGLTPLAYGLLDGLYQGATVVVRLLGGFFADRLRRPKLVAGAGYALGAAAKLMLLPVAGAGALSAAVGVDRAGKGLRTAPRDLLIATAGPRDRLGRSFGVHRALDATGALLGPVVAFGLLALAPGDFDMVFVVSFCVAVLGVLLFVHRVPERRADARGVPETGAPGAREGKRPVSLRDVAELLRIGGFRRLLCAAAVLSAATIGDGFLYLVLLRNDSVTIRWFPLLFVCTSLVYLALAVPLGRVSDRYGRNRVFTTGYGLLLCAYLTAILAGGAAGAALCLVFLGAYYAATDGVLPAAAAPLLPAELTATGISVVQAAVAGGRALGAVAFGAVWTAAEGDAAVWTFAAALTAALLAAASLITRARDHRTEAR</sequence>
<dbReference type="InterPro" id="IPR011701">
    <property type="entry name" value="MFS"/>
</dbReference>
<dbReference type="InterPro" id="IPR036259">
    <property type="entry name" value="MFS_trans_sf"/>
</dbReference>
<feature type="transmembrane region" description="Helical" evidence="5">
    <location>
        <begin position="313"/>
        <end position="339"/>
    </location>
</feature>
<gene>
    <name evidence="7" type="ORF">E1298_10585</name>
</gene>
<feature type="transmembrane region" description="Helical" evidence="5">
    <location>
        <begin position="64"/>
        <end position="81"/>
    </location>
</feature>
<feature type="domain" description="Major facilitator superfamily (MFS) profile" evidence="6">
    <location>
        <begin position="22"/>
        <end position="416"/>
    </location>
</feature>
<evidence type="ECO:0000256" key="3">
    <source>
        <dbReference type="ARBA" id="ARBA00022989"/>
    </source>
</evidence>
<comment type="caution">
    <text evidence="7">The sequence shown here is derived from an EMBL/GenBank/DDBJ whole genome shotgun (WGS) entry which is preliminary data.</text>
</comment>
<evidence type="ECO:0000256" key="5">
    <source>
        <dbReference type="SAM" id="Phobius"/>
    </source>
</evidence>
<feature type="transmembrane region" description="Helical" evidence="5">
    <location>
        <begin position="21"/>
        <end position="44"/>
    </location>
</feature>
<keyword evidence="3 5" id="KW-1133">Transmembrane helix</keyword>
<dbReference type="PROSITE" id="PS50850">
    <property type="entry name" value="MFS"/>
    <property type="match status" value="1"/>
</dbReference>
<dbReference type="EMBL" id="SMKU01000037">
    <property type="protein sequence ID" value="TDD92628.1"/>
    <property type="molecule type" value="Genomic_DNA"/>
</dbReference>
<keyword evidence="2 5" id="KW-0812">Transmembrane</keyword>
<feature type="transmembrane region" description="Helical" evidence="5">
    <location>
        <begin position="242"/>
        <end position="261"/>
    </location>
</feature>
<dbReference type="Proteomes" id="UP000294513">
    <property type="component" value="Unassembled WGS sequence"/>
</dbReference>
<organism evidence="7 8">
    <name type="scientific">Actinomadura rubrisoli</name>
    <dbReference type="NCBI Taxonomy" id="2530368"/>
    <lineage>
        <taxon>Bacteria</taxon>
        <taxon>Bacillati</taxon>
        <taxon>Actinomycetota</taxon>
        <taxon>Actinomycetes</taxon>
        <taxon>Streptosporangiales</taxon>
        <taxon>Thermomonosporaceae</taxon>
        <taxon>Actinomadura</taxon>
    </lineage>
</organism>
<reference evidence="7 8" key="1">
    <citation type="submission" date="2019-03" db="EMBL/GenBank/DDBJ databases">
        <title>Draft genome sequences of novel Actinobacteria.</title>
        <authorList>
            <person name="Sahin N."/>
            <person name="Ay H."/>
            <person name="Saygin H."/>
        </authorList>
    </citation>
    <scope>NUCLEOTIDE SEQUENCE [LARGE SCALE GENOMIC DNA]</scope>
    <source>
        <strain evidence="7 8">H3C3</strain>
    </source>
</reference>
<dbReference type="Pfam" id="PF07690">
    <property type="entry name" value="MFS_1"/>
    <property type="match status" value="2"/>
</dbReference>
<dbReference type="PANTHER" id="PTHR23518:SF2">
    <property type="entry name" value="MAJOR FACILITATOR SUPERFAMILY TRANSPORTER"/>
    <property type="match status" value="1"/>
</dbReference>
<evidence type="ECO:0000259" key="6">
    <source>
        <dbReference type="PROSITE" id="PS50850"/>
    </source>
</evidence>
<feature type="transmembrane region" description="Helical" evidence="5">
    <location>
        <begin position="273"/>
        <end position="292"/>
    </location>
</feature>
<evidence type="ECO:0000256" key="2">
    <source>
        <dbReference type="ARBA" id="ARBA00022692"/>
    </source>
</evidence>
<evidence type="ECO:0000256" key="4">
    <source>
        <dbReference type="ARBA" id="ARBA00023136"/>
    </source>
</evidence>
<dbReference type="Gene3D" id="1.20.1250.20">
    <property type="entry name" value="MFS general substrate transporter like domains"/>
    <property type="match status" value="2"/>
</dbReference>
<keyword evidence="4 5" id="KW-0472">Membrane</keyword>
<keyword evidence="8" id="KW-1185">Reference proteome</keyword>
<evidence type="ECO:0000256" key="1">
    <source>
        <dbReference type="ARBA" id="ARBA00004651"/>
    </source>
</evidence>
<feature type="transmembrane region" description="Helical" evidence="5">
    <location>
        <begin position="392"/>
        <end position="413"/>
    </location>
</feature>
<feature type="transmembrane region" description="Helical" evidence="5">
    <location>
        <begin position="180"/>
        <end position="198"/>
    </location>
</feature>
<evidence type="ECO:0000313" key="7">
    <source>
        <dbReference type="EMBL" id="TDD92628.1"/>
    </source>
</evidence>
<dbReference type="SUPFAM" id="SSF103473">
    <property type="entry name" value="MFS general substrate transporter"/>
    <property type="match status" value="1"/>
</dbReference>
<comment type="subcellular location">
    <subcellularLocation>
        <location evidence="1">Cell membrane</location>
        <topology evidence="1">Multi-pass membrane protein</topology>
    </subcellularLocation>
</comment>
<dbReference type="GO" id="GO:0005886">
    <property type="term" value="C:plasma membrane"/>
    <property type="evidence" value="ECO:0007669"/>
    <property type="project" value="UniProtKB-SubCell"/>
</dbReference>
<dbReference type="AlphaFoldDB" id="A0A4R5BZD9"/>
<dbReference type="OrthoDB" id="9803985at2"/>
<dbReference type="GO" id="GO:0022857">
    <property type="term" value="F:transmembrane transporter activity"/>
    <property type="evidence" value="ECO:0007669"/>
    <property type="project" value="InterPro"/>
</dbReference>
<evidence type="ECO:0000313" key="8">
    <source>
        <dbReference type="Proteomes" id="UP000294513"/>
    </source>
</evidence>
<dbReference type="PANTHER" id="PTHR23518">
    <property type="entry name" value="C-METHYLTRANSFERASE"/>
    <property type="match status" value="1"/>
</dbReference>
<dbReference type="RefSeq" id="WP_131891829.1">
    <property type="nucleotide sequence ID" value="NZ_SMKU01000037.1"/>
</dbReference>
<dbReference type="InterPro" id="IPR020846">
    <property type="entry name" value="MFS_dom"/>
</dbReference>
<accession>A0A4R5BZD9</accession>
<protein>
    <submittedName>
        <fullName evidence="7">MFS transporter</fullName>
    </submittedName>
</protein>
<name>A0A4R5BZD9_9ACTN</name>